<evidence type="ECO:0000313" key="3">
    <source>
        <dbReference type="Proteomes" id="UP000317940"/>
    </source>
</evidence>
<comment type="caution">
    <text evidence="2">The sequence shown here is derived from an EMBL/GenBank/DDBJ whole genome shotgun (WGS) entry which is preliminary data.</text>
</comment>
<dbReference type="PANTHER" id="PTHR43162:SF1">
    <property type="entry name" value="PRESTALK A DIFFERENTIATION PROTEIN A"/>
    <property type="match status" value="1"/>
</dbReference>
<dbReference type="AlphaFoldDB" id="A0A561TSD5"/>
<evidence type="ECO:0000313" key="2">
    <source>
        <dbReference type="EMBL" id="TWF90025.1"/>
    </source>
</evidence>
<dbReference type="Proteomes" id="UP000317940">
    <property type="component" value="Unassembled WGS sequence"/>
</dbReference>
<dbReference type="InterPro" id="IPR036291">
    <property type="entry name" value="NAD(P)-bd_dom_sf"/>
</dbReference>
<protein>
    <submittedName>
        <fullName evidence="2">Uncharacterized protein YbjT (DUF2867 family)</fullName>
    </submittedName>
</protein>
<name>A0A561TSD5_9ACTN</name>
<dbReference type="Gene3D" id="3.90.25.10">
    <property type="entry name" value="UDP-galactose 4-epimerase, domain 1"/>
    <property type="match status" value="1"/>
</dbReference>
<dbReference type="InterPro" id="IPR051604">
    <property type="entry name" value="Ergot_Alk_Oxidoreductase"/>
</dbReference>
<dbReference type="PANTHER" id="PTHR43162">
    <property type="match status" value="1"/>
</dbReference>
<gene>
    <name evidence="2" type="ORF">FHX73_1369</name>
</gene>
<dbReference type="SUPFAM" id="SSF51735">
    <property type="entry name" value="NAD(P)-binding Rossmann-fold domains"/>
    <property type="match status" value="1"/>
</dbReference>
<dbReference type="OrthoDB" id="116343at2"/>
<feature type="domain" description="NAD(P)-binding" evidence="1">
    <location>
        <begin position="6"/>
        <end position="179"/>
    </location>
</feature>
<proteinExistence type="predicted"/>
<reference evidence="2 3" key="1">
    <citation type="submission" date="2019-06" db="EMBL/GenBank/DDBJ databases">
        <title>Sequencing the genomes of 1000 actinobacteria strains.</title>
        <authorList>
            <person name="Klenk H.-P."/>
        </authorList>
    </citation>
    <scope>NUCLEOTIDE SEQUENCE [LARGE SCALE GENOMIC DNA]</scope>
    <source>
        <strain evidence="2 3">DSM 44826</strain>
    </source>
</reference>
<dbReference type="Gene3D" id="3.40.50.720">
    <property type="entry name" value="NAD(P)-binding Rossmann-like Domain"/>
    <property type="match status" value="1"/>
</dbReference>
<sequence length="280" mass="29257">MILIIGATGTVGRATIDVLAAQGRKVTAITRSPQSARLPETVTVLQGDPAVPNIPEQAWDGVEAVLLSPRAVAGAAAPLLAQAARHGVRHVVVISSSTVPHPAGEPRFAAHFAAVEAAATASGLDWTFLRCADFAANSLAWAPQILATGTVRGAYAAATTSPIHERDIAEVAALALTHPEHAGRAYVLTGPHPLDQTEKVRLLGEVLGRDLSFIEVAPDHLRAAMLGQGLPEEVPARLLGSLADYAHHPGPTTETVRDLLGRPALDYAQWARDNAAAFKA</sequence>
<accession>A0A561TSD5</accession>
<organism evidence="2 3">
    <name type="scientific">Kitasatospora viridis</name>
    <dbReference type="NCBI Taxonomy" id="281105"/>
    <lineage>
        <taxon>Bacteria</taxon>
        <taxon>Bacillati</taxon>
        <taxon>Actinomycetota</taxon>
        <taxon>Actinomycetes</taxon>
        <taxon>Kitasatosporales</taxon>
        <taxon>Streptomycetaceae</taxon>
        <taxon>Kitasatospora</taxon>
    </lineage>
</organism>
<evidence type="ECO:0000259" key="1">
    <source>
        <dbReference type="Pfam" id="PF13460"/>
    </source>
</evidence>
<dbReference type="RefSeq" id="WP_145909276.1">
    <property type="nucleotide sequence ID" value="NZ_BAAAMZ010000001.1"/>
</dbReference>
<dbReference type="EMBL" id="VIWT01000003">
    <property type="protein sequence ID" value="TWF90025.1"/>
    <property type="molecule type" value="Genomic_DNA"/>
</dbReference>
<keyword evidence="3" id="KW-1185">Reference proteome</keyword>
<dbReference type="Pfam" id="PF13460">
    <property type="entry name" value="NAD_binding_10"/>
    <property type="match status" value="1"/>
</dbReference>
<dbReference type="InterPro" id="IPR016040">
    <property type="entry name" value="NAD(P)-bd_dom"/>
</dbReference>